<evidence type="ECO:0000256" key="1">
    <source>
        <dbReference type="ARBA" id="ARBA00023157"/>
    </source>
</evidence>
<dbReference type="EMBL" id="HBJB01003170">
    <property type="protein sequence ID" value="CAE0843575.1"/>
    <property type="molecule type" value="Transcribed_RNA"/>
</dbReference>
<gene>
    <name evidence="4" type="ORF">OMAR00294_LOCUS2598</name>
</gene>
<proteinExistence type="predicted"/>
<dbReference type="PANTHER" id="PTHR45694">
    <property type="entry name" value="GLUTAREDOXIN 2"/>
    <property type="match status" value="1"/>
</dbReference>
<dbReference type="AlphaFoldDB" id="A0A7S4LQ21"/>
<dbReference type="CDD" id="cd02066">
    <property type="entry name" value="GRX_family"/>
    <property type="match status" value="1"/>
</dbReference>
<feature type="domain" description="Glutaredoxin" evidence="3">
    <location>
        <begin position="59"/>
        <end position="116"/>
    </location>
</feature>
<sequence>MLSAARCRLITTCRIAPSARLGVSVPIPMRIAASILAQPSRSFCAAVDETQQMIDSADVVVFATSTCPFCRRAISALEQAGIKHQVVKLNALHRKGLLARVGSASVPAVWVKGQYVGGCNDGKEDWHGVLPMLQSGKLQQMLQ</sequence>
<evidence type="ECO:0000313" key="4">
    <source>
        <dbReference type="EMBL" id="CAE0843575.1"/>
    </source>
</evidence>
<dbReference type="InterPro" id="IPR014025">
    <property type="entry name" value="Glutaredoxin_subgr"/>
</dbReference>
<accession>A0A7S4LQ21</accession>
<evidence type="ECO:0000259" key="3">
    <source>
        <dbReference type="Pfam" id="PF00462"/>
    </source>
</evidence>
<dbReference type="InterPro" id="IPR011767">
    <property type="entry name" value="GLR_AS"/>
</dbReference>
<keyword evidence="2" id="KW-0676">Redox-active center</keyword>
<dbReference type="GO" id="GO:0005737">
    <property type="term" value="C:cytoplasm"/>
    <property type="evidence" value="ECO:0007669"/>
    <property type="project" value="TreeGrafter"/>
</dbReference>
<organism evidence="4">
    <name type="scientific">Oxyrrhis marina</name>
    <name type="common">Dinoflagellate</name>
    <dbReference type="NCBI Taxonomy" id="2969"/>
    <lineage>
        <taxon>Eukaryota</taxon>
        <taxon>Sar</taxon>
        <taxon>Alveolata</taxon>
        <taxon>Dinophyceae</taxon>
        <taxon>Oxyrrhinales</taxon>
        <taxon>Oxyrrhinaceae</taxon>
        <taxon>Oxyrrhis</taxon>
    </lineage>
</organism>
<dbReference type="Gene3D" id="3.40.30.10">
    <property type="entry name" value="Glutaredoxin"/>
    <property type="match status" value="1"/>
</dbReference>
<dbReference type="InterPro" id="IPR036249">
    <property type="entry name" value="Thioredoxin-like_sf"/>
</dbReference>
<evidence type="ECO:0000256" key="2">
    <source>
        <dbReference type="ARBA" id="ARBA00023284"/>
    </source>
</evidence>
<dbReference type="InterPro" id="IPR002109">
    <property type="entry name" value="Glutaredoxin"/>
</dbReference>
<dbReference type="GO" id="GO:0015038">
    <property type="term" value="F:glutathione disulfide oxidoreductase activity"/>
    <property type="evidence" value="ECO:0007669"/>
    <property type="project" value="TreeGrafter"/>
</dbReference>
<dbReference type="PRINTS" id="PR00160">
    <property type="entry name" value="GLUTAREDOXIN"/>
</dbReference>
<dbReference type="SUPFAM" id="SSF52833">
    <property type="entry name" value="Thioredoxin-like"/>
    <property type="match status" value="1"/>
</dbReference>
<dbReference type="GO" id="GO:0034599">
    <property type="term" value="P:cellular response to oxidative stress"/>
    <property type="evidence" value="ECO:0007669"/>
    <property type="project" value="TreeGrafter"/>
</dbReference>
<dbReference type="PROSITE" id="PS00195">
    <property type="entry name" value="GLUTAREDOXIN_1"/>
    <property type="match status" value="1"/>
</dbReference>
<keyword evidence="1" id="KW-1015">Disulfide bond</keyword>
<name>A0A7S4LQ21_OXYMA</name>
<dbReference type="PANTHER" id="PTHR45694:SF18">
    <property type="entry name" value="GLUTAREDOXIN-1-RELATED"/>
    <property type="match status" value="1"/>
</dbReference>
<dbReference type="PROSITE" id="PS51354">
    <property type="entry name" value="GLUTAREDOXIN_2"/>
    <property type="match status" value="1"/>
</dbReference>
<protein>
    <recommendedName>
        <fullName evidence="3">Glutaredoxin domain-containing protein</fullName>
    </recommendedName>
</protein>
<reference evidence="4" key="1">
    <citation type="submission" date="2021-01" db="EMBL/GenBank/DDBJ databases">
        <authorList>
            <person name="Corre E."/>
            <person name="Pelletier E."/>
            <person name="Niang G."/>
            <person name="Scheremetjew M."/>
            <person name="Finn R."/>
            <person name="Kale V."/>
            <person name="Holt S."/>
            <person name="Cochrane G."/>
            <person name="Meng A."/>
            <person name="Brown T."/>
            <person name="Cohen L."/>
        </authorList>
    </citation>
    <scope>NUCLEOTIDE SEQUENCE</scope>
    <source>
        <strain evidence="4">LB1974</strain>
    </source>
</reference>
<dbReference type="Pfam" id="PF00462">
    <property type="entry name" value="Glutaredoxin"/>
    <property type="match status" value="1"/>
</dbReference>